<reference evidence="1" key="1">
    <citation type="journal article" date="2022" name="bioRxiv">
        <title>Population genetic analysis of Ophidiomyces ophidiicola, the causative agent of snake fungal disease, indicates recent introductions to the USA.</title>
        <authorList>
            <person name="Ladner J.T."/>
            <person name="Palmer J.M."/>
            <person name="Ettinger C.L."/>
            <person name="Stajich J.E."/>
            <person name="Farrell T.M."/>
            <person name="Glorioso B.M."/>
            <person name="Lawson B."/>
            <person name="Price S.J."/>
            <person name="Stengle A.G."/>
            <person name="Grear D.A."/>
            <person name="Lorch J.M."/>
        </authorList>
    </citation>
    <scope>NUCLEOTIDE SEQUENCE</scope>
    <source>
        <strain evidence="1">NWHC 24266-5</strain>
    </source>
</reference>
<dbReference type="EMBL" id="JALBCA010000120">
    <property type="protein sequence ID" value="KAI2382503.1"/>
    <property type="molecule type" value="Genomic_DNA"/>
</dbReference>
<accession>A0ACB8UQ41</accession>
<keyword evidence="1" id="KW-0808">Transferase</keyword>
<keyword evidence="1" id="KW-0418">Kinase</keyword>
<protein>
    <submittedName>
        <fullName evidence="1">N-acetylglucosamine kinase 1</fullName>
        <ecNumber evidence="1">2.7.1.1</ecNumber>
    </submittedName>
</protein>
<dbReference type="EC" id="2.7.1.1" evidence="1"/>
<sequence>MGDYLVKAARQLQEFFSSLIQILQKLLRGEASQKHPSFINRWRRRSLDDFAEEIEHLFTSHLSPKNLASISKKISSQLRTSAKSSQINMLPSFNHSLPTGQEKGSYLALDVGGSTFRVALVQLSGKDGKMTIRKMTSSHINEKVKALQGKAFFDWMAEKIEVMLKSSPTEFELDFPLSMGLSWSFPIDQTSIRSGKVIAMGKGFRCSDGTVGDDLRDLIMEACQKRNLDVSLEAIVNDSSATLLSRAYSDLTTRMSLILGTGTNMAVHFPVHALGIEKYGVRSPEWFAHADHVITNTEISMFGGGLLQMTRWDDDLNRNHIKPDYQPLEYMCTGRYLGEIVRLIAAEATQTAGLFGGKLPASLQSRYSLDTAVLACIEEDTSPSFTDSIACIQKHHEFAASPTPSDIAFLHKVCHAVSQRAAAYLAVAIHGLWCLRNESETPILPATPESASDDMLKVQTAQAPNDPVRLQVNIACDGSVISKYPNFRSRCQDYLNQLTLEPEAAAVAASFDSATTAVSKTAVTSSVQQLPSITLDLAPEGGIFGAAVAVAVAAPSNR</sequence>
<organism evidence="1">
    <name type="scientific">Ophidiomyces ophidiicola</name>
    <dbReference type="NCBI Taxonomy" id="1387563"/>
    <lineage>
        <taxon>Eukaryota</taxon>
        <taxon>Fungi</taxon>
        <taxon>Dikarya</taxon>
        <taxon>Ascomycota</taxon>
        <taxon>Pezizomycotina</taxon>
        <taxon>Eurotiomycetes</taxon>
        <taxon>Eurotiomycetidae</taxon>
        <taxon>Onygenales</taxon>
        <taxon>Onygenaceae</taxon>
        <taxon>Ophidiomyces</taxon>
    </lineage>
</organism>
<comment type="caution">
    <text evidence="1">The sequence shown here is derived from an EMBL/GenBank/DDBJ whole genome shotgun (WGS) entry which is preliminary data.</text>
</comment>
<proteinExistence type="predicted"/>
<name>A0ACB8UQ41_9EURO</name>
<evidence type="ECO:0000313" key="1">
    <source>
        <dbReference type="EMBL" id="KAI2382503.1"/>
    </source>
</evidence>
<gene>
    <name evidence="1" type="primary">NAG5</name>
    <name evidence="1" type="ORF">LOY88_005949</name>
</gene>